<proteinExistence type="predicted"/>
<accession>A0A8T4J6C9</accession>
<evidence type="ECO:0000313" key="2">
    <source>
        <dbReference type="Proteomes" id="UP000675554"/>
    </source>
</evidence>
<dbReference type="EMBL" id="JAGSMN010002115">
    <property type="protein sequence ID" value="MBR7678990.1"/>
    <property type="molecule type" value="Genomic_DNA"/>
</dbReference>
<comment type="caution">
    <text evidence="1">The sequence shown here is derived from an EMBL/GenBank/DDBJ whole genome shotgun (WGS) entry which is preliminary data.</text>
</comment>
<dbReference type="Pfam" id="PF20060">
    <property type="entry name" value="DUF6459"/>
    <property type="match status" value="1"/>
</dbReference>
<organism evidence="1 2">
    <name type="scientific">Streptomyces daliensis</name>
    <dbReference type="NCBI Taxonomy" id="299421"/>
    <lineage>
        <taxon>Bacteria</taxon>
        <taxon>Bacillati</taxon>
        <taxon>Actinomycetota</taxon>
        <taxon>Actinomycetes</taxon>
        <taxon>Kitasatosporales</taxon>
        <taxon>Streptomycetaceae</taxon>
        <taxon>Streptomyces</taxon>
    </lineage>
</organism>
<dbReference type="Proteomes" id="UP000675554">
    <property type="component" value="Unassembled WGS sequence"/>
</dbReference>
<evidence type="ECO:0000313" key="1">
    <source>
        <dbReference type="EMBL" id="MBR7678990.1"/>
    </source>
</evidence>
<keyword evidence="2" id="KW-1185">Reference proteome</keyword>
<feature type="non-terminal residue" evidence="1">
    <location>
        <position position="1"/>
    </location>
</feature>
<gene>
    <name evidence="1" type="ORF">KDA82_39850</name>
</gene>
<name>A0A8T4J6C9_9ACTN</name>
<sequence length="101" mass="10824">RLLLVLSGQRPVHTLLGHVQGPVFEELARLAPRAPLRPRGVGSGAPVVAEVDRQQPRAGVIEAFARITSGGRLRALAFRLEADEEGDGDGPRWRCAALALD</sequence>
<dbReference type="InterPro" id="IPR045596">
    <property type="entry name" value="DUF6459"/>
</dbReference>
<protein>
    <submittedName>
        <fullName evidence="1">Uncharacterized protein</fullName>
    </submittedName>
</protein>
<reference evidence="1" key="1">
    <citation type="submission" date="2021-04" db="EMBL/GenBank/DDBJ databases">
        <title>Sequencing of actinobacteria type strains.</title>
        <authorList>
            <person name="Nguyen G.-S."/>
            <person name="Wentzel A."/>
        </authorList>
    </citation>
    <scope>NUCLEOTIDE SEQUENCE</scope>
    <source>
        <strain evidence="1">DSM 42095</strain>
    </source>
</reference>
<feature type="non-terminal residue" evidence="1">
    <location>
        <position position="101"/>
    </location>
</feature>
<dbReference type="AlphaFoldDB" id="A0A8T4J6C9"/>